<evidence type="ECO:0000313" key="1">
    <source>
        <dbReference type="EMBL" id="MCA2019151.1"/>
    </source>
</evidence>
<keyword evidence="2" id="KW-1185">Reference proteome</keyword>
<accession>A0ABS7YU66</accession>
<evidence type="ECO:0000313" key="2">
    <source>
        <dbReference type="Proteomes" id="UP001199044"/>
    </source>
</evidence>
<dbReference type="RefSeq" id="WP_068717894.1">
    <property type="nucleotide sequence ID" value="NZ_AP014636.1"/>
</dbReference>
<comment type="caution">
    <text evidence="1">The sequence shown here is derived from an EMBL/GenBank/DDBJ whole genome shotgun (WGS) entry which is preliminary data.</text>
</comment>
<dbReference type="EMBL" id="JAIWIU010000281">
    <property type="protein sequence ID" value="MCA2019151.1"/>
    <property type="molecule type" value="Genomic_DNA"/>
</dbReference>
<sequence length="117" mass="13650">MTVVNMLQRQIERRAELICQNRNQNLPVDMGKSSFESIEQGVHFLQHHCKLDSSRCEYISAVAKLVWEDDICQWALYVPADEEGEGKWLPYPYLSKSSDLTAMVREVEKDPKSVFWQ</sequence>
<proteinExistence type="predicted"/>
<reference evidence="2" key="1">
    <citation type="submission" date="2023-07" db="EMBL/GenBank/DDBJ databases">
        <title>Molecular identification of indigenous halophilic bacteria isolated from red sea cost, biodegradation of synthetic dyes and assessment of degraded metabolite toxicity.</title>
        <authorList>
            <person name="Chaieb K."/>
            <person name="Altayb H.N."/>
        </authorList>
    </citation>
    <scope>NUCLEOTIDE SEQUENCE [LARGE SCALE GENOMIC DNA]</scope>
    <source>
        <strain evidence="2">K20</strain>
    </source>
</reference>
<dbReference type="InterPro" id="IPR021388">
    <property type="entry name" value="DUF3024"/>
</dbReference>
<gene>
    <name evidence="1" type="ORF">LDJ79_23820</name>
</gene>
<organism evidence="1 2">
    <name type="scientific">Vibrio tritonius</name>
    <dbReference type="NCBI Taxonomy" id="1435069"/>
    <lineage>
        <taxon>Bacteria</taxon>
        <taxon>Pseudomonadati</taxon>
        <taxon>Pseudomonadota</taxon>
        <taxon>Gammaproteobacteria</taxon>
        <taxon>Vibrionales</taxon>
        <taxon>Vibrionaceae</taxon>
        <taxon>Vibrio</taxon>
    </lineage>
</organism>
<name>A0ABS7YU66_9VIBR</name>
<dbReference type="Proteomes" id="UP001199044">
    <property type="component" value="Unassembled WGS sequence"/>
</dbReference>
<dbReference type="Pfam" id="PF11225">
    <property type="entry name" value="DUF3024"/>
    <property type="match status" value="1"/>
</dbReference>
<protein>
    <submittedName>
        <fullName evidence="1">DUF3024 domain-containing protein</fullName>
    </submittedName>
</protein>